<protein>
    <submittedName>
        <fullName evidence="1">Ankyrin repeat protein 1</fullName>
    </submittedName>
</protein>
<dbReference type="OMA" id="ALCHACM"/>
<dbReference type="AlphaFoldDB" id="A8BLA8"/>
<dbReference type="HOGENOM" id="CLU_1059385_0_0_1"/>
<accession>A8BLA8</accession>
<dbReference type="GeneID" id="5699153"/>
<dbReference type="STRING" id="184922.A8BLA8"/>
<reference evidence="1 2" key="1">
    <citation type="journal article" date="2007" name="Science">
        <title>Genomic minimalism in the early diverging intestinal parasite Giardia lamblia.</title>
        <authorList>
            <person name="Morrison H.G."/>
            <person name="McArthur A.G."/>
            <person name="Gillin F.D."/>
            <person name="Aley S.B."/>
            <person name="Adam R.D."/>
            <person name="Olsen G.J."/>
            <person name="Best A.A."/>
            <person name="Cande W.Z."/>
            <person name="Chen F."/>
            <person name="Cipriano M.J."/>
            <person name="Davids B.J."/>
            <person name="Dawson S.C."/>
            <person name="Elmendorf H.G."/>
            <person name="Hehl A.B."/>
            <person name="Holder M.E."/>
            <person name="Huse S.M."/>
            <person name="Kim U.U."/>
            <person name="Lasek-Nesselquist E."/>
            <person name="Manning G."/>
            <person name="Nigam A."/>
            <person name="Nixon J.E."/>
            <person name="Palm D."/>
            <person name="Passamaneck N.E."/>
            <person name="Prabhu A."/>
            <person name="Reich C.I."/>
            <person name="Reiner D.S."/>
            <person name="Samuelson J."/>
            <person name="Svard S.G."/>
            <person name="Sogin M.L."/>
        </authorList>
    </citation>
    <scope>NUCLEOTIDE SEQUENCE [LARGE SCALE GENOMIC DNA]</scope>
    <source>
        <strain evidence="1 2">WB C6</strain>
    </source>
</reference>
<dbReference type="InterPro" id="IPR036770">
    <property type="entry name" value="Ankyrin_rpt-contain_sf"/>
</dbReference>
<dbReference type="Gene3D" id="1.25.40.20">
    <property type="entry name" value="Ankyrin repeat-containing domain"/>
    <property type="match status" value="2"/>
</dbReference>
<keyword evidence="2" id="KW-1185">Reference proteome</keyword>
<sequence length="263" mass="28194">MTRDEEMMFTLRTGAIPQLPSPEVVPSTTGAEELHQMIILKEWKRVWYLGGHGGVLIEIATPYDDVRRGKMNCLHYAALTGSTEAVRLLMQSAGRKAAKIFIINGPKYHNPSALMLAAAGGHTEVVQLLMNAEARMTEDWGGKTALMIAAWNGHCDAVLLLADAEARMQDNAGMTALMLSVWTEMPGCTSVLAPLEAGLMDASGHTALCHACMHGSVDCARLLAPHEAGLRLPSGQTVAEAALSKTPSQYKDAVANVLASFLQ</sequence>
<dbReference type="RefSeq" id="XP_001706260.1">
    <property type="nucleotide sequence ID" value="XM_001706208.1"/>
</dbReference>
<dbReference type="VEuPathDB" id="GiardiaDB:GL50803_14133"/>
<dbReference type="SUPFAM" id="SSF48403">
    <property type="entry name" value="Ankyrin repeat"/>
    <property type="match status" value="1"/>
</dbReference>
<evidence type="ECO:0000313" key="1">
    <source>
        <dbReference type="EMBL" id="KAE8302731.1"/>
    </source>
</evidence>
<dbReference type="Proteomes" id="UP000001548">
    <property type="component" value="Unassembled WGS sequence"/>
</dbReference>
<evidence type="ECO:0000313" key="2">
    <source>
        <dbReference type="Proteomes" id="UP000001548"/>
    </source>
</evidence>
<comment type="caution">
    <text evidence="1">The sequence shown here is derived from an EMBL/GenBank/DDBJ whole genome shotgun (WGS) entry which is preliminary data.</text>
</comment>
<dbReference type="Pfam" id="PF12796">
    <property type="entry name" value="Ank_2"/>
    <property type="match status" value="2"/>
</dbReference>
<dbReference type="SMART" id="SM00248">
    <property type="entry name" value="ANK"/>
    <property type="match status" value="4"/>
</dbReference>
<dbReference type="InterPro" id="IPR002110">
    <property type="entry name" value="Ankyrin_rpt"/>
</dbReference>
<dbReference type="PANTHER" id="PTHR24120">
    <property type="entry name" value="GH07239P"/>
    <property type="match status" value="1"/>
</dbReference>
<dbReference type="KEGG" id="gla:GL50803_0014133"/>
<organism evidence="1 2">
    <name type="scientific">Giardia intestinalis (strain ATCC 50803 / WB clone C6)</name>
    <name type="common">Giardia lamblia</name>
    <dbReference type="NCBI Taxonomy" id="184922"/>
    <lineage>
        <taxon>Eukaryota</taxon>
        <taxon>Metamonada</taxon>
        <taxon>Diplomonadida</taxon>
        <taxon>Hexamitidae</taxon>
        <taxon>Giardiinae</taxon>
        <taxon>Giardia</taxon>
    </lineage>
</organism>
<name>A8BLA8_GIAIC</name>
<dbReference type="EMBL" id="AACB03000003">
    <property type="protein sequence ID" value="KAE8302731.1"/>
    <property type="molecule type" value="Genomic_DNA"/>
</dbReference>
<proteinExistence type="predicted"/>
<dbReference type="PANTHER" id="PTHR24120:SF4">
    <property type="entry name" value="GH07239P"/>
    <property type="match status" value="1"/>
</dbReference>
<gene>
    <name evidence="1" type="ORF">GL50803_0014133</name>
</gene>